<evidence type="ECO:0000256" key="3">
    <source>
        <dbReference type="ARBA" id="ARBA00070878"/>
    </source>
</evidence>
<comment type="function">
    <text evidence="2">May act as a GTPase-activating protein for Rab family protein(s).</text>
</comment>
<dbReference type="Gene3D" id="1.10.472.80">
    <property type="entry name" value="Ypt/Rab-GAP domain of gyp1p, domain 3"/>
    <property type="match status" value="1"/>
</dbReference>
<dbReference type="FunFam" id="1.10.472.80:FF:000029">
    <property type="entry name" value="Growth hormone-regulated TBC protein 1"/>
    <property type="match status" value="1"/>
</dbReference>
<dbReference type="OrthoDB" id="294251at2759"/>
<dbReference type="RefSeq" id="XP_009020711.1">
    <property type="nucleotide sequence ID" value="XM_009022463.1"/>
</dbReference>
<evidence type="ECO:0000313" key="5">
    <source>
        <dbReference type="EMBL" id="ESO00999.1"/>
    </source>
</evidence>
<organism evidence="6 7">
    <name type="scientific">Helobdella robusta</name>
    <name type="common">Californian leech</name>
    <dbReference type="NCBI Taxonomy" id="6412"/>
    <lineage>
        <taxon>Eukaryota</taxon>
        <taxon>Metazoa</taxon>
        <taxon>Spiralia</taxon>
        <taxon>Lophotrochozoa</taxon>
        <taxon>Annelida</taxon>
        <taxon>Clitellata</taxon>
        <taxon>Hirudinea</taxon>
        <taxon>Rhynchobdellida</taxon>
        <taxon>Glossiphoniidae</taxon>
        <taxon>Helobdella</taxon>
    </lineage>
</organism>
<evidence type="ECO:0000313" key="7">
    <source>
        <dbReference type="Proteomes" id="UP000015101"/>
    </source>
</evidence>
<dbReference type="InParanoid" id="T1FN72"/>
<dbReference type="AlphaFoldDB" id="T1FN72"/>
<dbReference type="GeneID" id="20210270"/>
<dbReference type="HOGENOM" id="CLU_005350_1_0_1"/>
<accession>T1FN72</accession>
<dbReference type="FunFam" id="1.10.8.270:FF:000016">
    <property type="entry name" value="TBC1 domain family member 2A"/>
    <property type="match status" value="1"/>
</dbReference>
<dbReference type="GO" id="GO:0005737">
    <property type="term" value="C:cytoplasm"/>
    <property type="evidence" value="ECO:0000318"/>
    <property type="project" value="GO_Central"/>
</dbReference>
<dbReference type="EnsemblMetazoa" id="HelroT185724">
    <property type="protein sequence ID" value="HelroP185724"/>
    <property type="gene ID" value="HelroG185724"/>
</dbReference>
<dbReference type="KEGG" id="hro:HELRODRAFT_185724"/>
<feature type="domain" description="Rab-GAP TBC" evidence="4">
    <location>
        <begin position="69"/>
        <end position="261"/>
    </location>
</feature>
<dbReference type="InterPro" id="IPR000195">
    <property type="entry name" value="Rab-GAP-TBC_dom"/>
</dbReference>
<evidence type="ECO:0000313" key="6">
    <source>
        <dbReference type="EnsemblMetazoa" id="HelroP185724"/>
    </source>
</evidence>
<dbReference type="OMA" id="DTMIQDS"/>
<dbReference type="SUPFAM" id="SSF47923">
    <property type="entry name" value="Ypt/Rab-GAP domain of gyp1p"/>
    <property type="match status" value="2"/>
</dbReference>
<name>T1FN72_HELRO</name>
<dbReference type="STRING" id="6412.T1FN72"/>
<dbReference type="Gene3D" id="1.10.10.750">
    <property type="entry name" value="Ypt/Rab-GAP domain of gyp1p, domain 1"/>
    <property type="match status" value="1"/>
</dbReference>
<evidence type="ECO:0000256" key="2">
    <source>
        <dbReference type="ARBA" id="ARBA00043879"/>
    </source>
</evidence>
<dbReference type="GO" id="GO:0005096">
    <property type="term" value="F:GTPase activator activity"/>
    <property type="evidence" value="ECO:0000318"/>
    <property type="project" value="GO_Central"/>
</dbReference>
<dbReference type="Gene3D" id="1.10.8.270">
    <property type="entry name" value="putative rabgap domain of human tbc1 domain family member 14 like domains"/>
    <property type="match status" value="1"/>
</dbReference>
<keyword evidence="1" id="KW-0343">GTPase activation</keyword>
<reference evidence="6" key="3">
    <citation type="submission" date="2015-06" db="UniProtKB">
        <authorList>
            <consortium name="EnsemblMetazoa"/>
        </authorList>
    </citation>
    <scope>IDENTIFICATION</scope>
</reference>
<dbReference type="PROSITE" id="PS50086">
    <property type="entry name" value="TBC_RABGAP"/>
    <property type="match status" value="1"/>
</dbReference>
<evidence type="ECO:0000256" key="1">
    <source>
        <dbReference type="ARBA" id="ARBA00022468"/>
    </source>
</evidence>
<reference evidence="7" key="1">
    <citation type="submission" date="2012-12" db="EMBL/GenBank/DDBJ databases">
        <authorList>
            <person name="Hellsten U."/>
            <person name="Grimwood J."/>
            <person name="Chapman J.A."/>
            <person name="Shapiro H."/>
            <person name="Aerts A."/>
            <person name="Otillar R.P."/>
            <person name="Terry A.Y."/>
            <person name="Boore J.L."/>
            <person name="Simakov O."/>
            <person name="Marletaz F."/>
            <person name="Cho S.-J."/>
            <person name="Edsinger-Gonzales E."/>
            <person name="Havlak P."/>
            <person name="Kuo D.-H."/>
            <person name="Larsson T."/>
            <person name="Lv J."/>
            <person name="Arendt D."/>
            <person name="Savage R."/>
            <person name="Osoegawa K."/>
            <person name="de Jong P."/>
            <person name="Lindberg D.R."/>
            <person name="Seaver E.C."/>
            <person name="Weisblat D.A."/>
            <person name="Putnam N.H."/>
            <person name="Grigoriev I.V."/>
            <person name="Rokhsar D.S."/>
        </authorList>
    </citation>
    <scope>NUCLEOTIDE SEQUENCE</scope>
</reference>
<dbReference type="InterPro" id="IPR050302">
    <property type="entry name" value="Rab_GAP_TBC_domain"/>
</dbReference>
<dbReference type="EMBL" id="KB096830">
    <property type="protein sequence ID" value="ESO00999.1"/>
    <property type="molecule type" value="Genomic_DNA"/>
</dbReference>
<keyword evidence="7" id="KW-1185">Reference proteome</keyword>
<dbReference type="eggNOG" id="KOG2058">
    <property type="taxonomic scope" value="Eukaryota"/>
</dbReference>
<dbReference type="SMART" id="SM00164">
    <property type="entry name" value="TBC"/>
    <property type="match status" value="1"/>
</dbReference>
<dbReference type="InterPro" id="IPR035969">
    <property type="entry name" value="Rab-GAP_TBC_sf"/>
</dbReference>
<gene>
    <name evidence="6" type="primary">20210270</name>
    <name evidence="5" type="ORF">HELRODRAFT_185724</name>
</gene>
<dbReference type="Proteomes" id="UP000015101">
    <property type="component" value="Unassembled WGS sequence"/>
</dbReference>
<dbReference type="CTD" id="20210270"/>
<proteinExistence type="predicted"/>
<dbReference type="GO" id="GO:0005886">
    <property type="term" value="C:plasma membrane"/>
    <property type="evidence" value="ECO:0000318"/>
    <property type="project" value="GO_Central"/>
</dbReference>
<dbReference type="FunCoup" id="T1FN72">
    <property type="interactions" value="141"/>
</dbReference>
<dbReference type="PANTHER" id="PTHR47219:SF10">
    <property type="entry name" value="GROWTH HORMONE-REGULATED TBC PROTEIN 1"/>
    <property type="match status" value="1"/>
</dbReference>
<evidence type="ECO:0000259" key="4">
    <source>
        <dbReference type="PROSITE" id="PS50086"/>
    </source>
</evidence>
<dbReference type="EMBL" id="AMQM01005122">
    <property type="status" value="NOT_ANNOTATED_CDS"/>
    <property type="molecule type" value="Genomic_DNA"/>
</dbReference>
<dbReference type="PANTHER" id="PTHR47219">
    <property type="entry name" value="RAB GTPASE-ACTIVATING PROTEIN 1-LIKE"/>
    <property type="match status" value="1"/>
</dbReference>
<dbReference type="Pfam" id="PF00566">
    <property type="entry name" value="RabGAP-TBC"/>
    <property type="match status" value="1"/>
</dbReference>
<sequence>MADSSPSNSTVDSYGFTRSADDYDFKTYEEFMNKYLAVLSHRSLRWSTLMNENIPVKTSRKLKRFIRKGIPAEKRPLMWMYMSGAEERKQSNPPLYGKLLQDKHDPQLIEAIKNDIHRTFPDNIYFQGGTDDSTSKRACLYNVLLAISHNNKKTGYCQGMNFITGMLLLVVKDEEKVFWLLDTLINVILPGYYTPDMTDVKVDCEVLGELIKIKCPDVYALAEKFGCAWSIVATKWFICLFVDVLPVETVLRIWDSLFFEGDKILFRVCITLIKQNSAKILKCRNFSEMMEVLRGMTSDAHVIDCHQFMENIFKEPGSLSRSLITKLREDCKRNLTANNSNN</sequence>
<reference evidence="5 7" key="2">
    <citation type="journal article" date="2013" name="Nature">
        <title>Insights into bilaterian evolution from three spiralian genomes.</title>
        <authorList>
            <person name="Simakov O."/>
            <person name="Marletaz F."/>
            <person name="Cho S.J."/>
            <person name="Edsinger-Gonzales E."/>
            <person name="Havlak P."/>
            <person name="Hellsten U."/>
            <person name="Kuo D.H."/>
            <person name="Larsson T."/>
            <person name="Lv J."/>
            <person name="Arendt D."/>
            <person name="Savage R."/>
            <person name="Osoegawa K."/>
            <person name="de Jong P."/>
            <person name="Grimwood J."/>
            <person name="Chapman J.A."/>
            <person name="Shapiro H."/>
            <person name="Aerts A."/>
            <person name="Otillar R.P."/>
            <person name="Terry A.Y."/>
            <person name="Boore J.L."/>
            <person name="Grigoriev I.V."/>
            <person name="Lindberg D.R."/>
            <person name="Seaver E.C."/>
            <person name="Weisblat D.A."/>
            <person name="Putnam N.H."/>
            <person name="Rokhsar D.S."/>
        </authorList>
    </citation>
    <scope>NUCLEOTIDE SEQUENCE</scope>
</reference>
<protein>
    <recommendedName>
        <fullName evidence="3">Growth hormone-regulated TBC protein 1</fullName>
    </recommendedName>
</protein>